<feature type="transmembrane region" description="Helical" evidence="7">
    <location>
        <begin position="521"/>
        <end position="542"/>
    </location>
</feature>
<keyword evidence="6 7" id="KW-0472">Membrane</keyword>
<dbReference type="OrthoDB" id="9790211at2"/>
<feature type="transmembrane region" description="Helical" evidence="7">
    <location>
        <begin position="406"/>
        <end position="426"/>
    </location>
</feature>
<dbReference type="STRING" id="493475.GARC_3164"/>
<gene>
    <name evidence="9" type="ORF">GARC_3164</name>
</gene>
<evidence type="ECO:0000256" key="6">
    <source>
        <dbReference type="ARBA" id="ARBA00023136"/>
    </source>
</evidence>
<sequence>MKFKNWSYNWFNPWFVGIALGCFILAAPVILVFVSVFFPQTEIWQHLYSTVLSDYIVNSLILAFGVGVLVIVIGTVLAWCIARYEFTGRKQLQWLILLPMAMPAYIIAYTYTGLLDYAGPVQTWLRETFNWQYGDYYFPDIRSLPGAIIMLSLVLYPYVYMLARTAFSEQPASLEEVSRSLGVSPSKHLFKVVLPLARPAILMGAALAMMEAFADYGTVQYFGVSTFTTGIFRTWFGLGNGIAAAQLAAMLTSFVVLLLILEYLSRRKIRYYFQGQRAQQVSRQKLTGSKVFWVQFLCVIPVFFGFILPVLQLLSWASRTYSKQLNSEFWLLLWNSFYLAAIAAITAVSLALLFAYGKRLNPIKPIQFIVGVVSLGYAVPGTVIAIGAMISLSWLDIKLNTLTENWFDLSVGLIFSGSLFALILVYSSRFLAVAMHNIDTGLARIKPNMDDAARSLGHKPLQILRTIHVPLMKTSVLSALLLVFVDVLKELPATLILRPFNFNTLAVKAFELASDERLMDAALPALAIVSVGILPVILLTMLMDKPSPHSSQIK</sequence>
<feature type="transmembrane region" description="Helical" evidence="7">
    <location>
        <begin position="58"/>
        <end position="82"/>
    </location>
</feature>
<feature type="transmembrane region" description="Helical" evidence="7">
    <location>
        <begin position="292"/>
        <end position="317"/>
    </location>
</feature>
<evidence type="ECO:0000256" key="1">
    <source>
        <dbReference type="ARBA" id="ARBA00004651"/>
    </source>
</evidence>
<feature type="transmembrane region" description="Helical" evidence="7">
    <location>
        <begin position="196"/>
        <end position="214"/>
    </location>
</feature>
<dbReference type="FunFam" id="1.10.3720.10:FF:000088">
    <property type="entry name" value="Iron(III) ABC transporter, permease protein"/>
    <property type="match status" value="1"/>
</dbReference>
<comment type="subcellular location">
    <subcellularLocation>
        <location evidence="1 7">Cell membrane</location>
        <topology evidence="1 7">Multi-pass membrane protein</topology>
    </subcellularLocation>
</comment>
<evidence type="ECO:0000256" key="5">
    <source>
        <dbReference type="ARBA" id="ARBA00022989"/>
    </source>
</evidence>
<protein>
    <submittedName>
        <fullName evidence="9">Iron(III) transport system permease protein</fullName>
    </submittedName>
</protein>
<feature type="domain" description="ABC transmembrane type-1" evidence="8">
    <location>
        <begin position="333"/>
        <end position="543"/>
    </location>
</feature>
<dbReference type="Pfam" id="PF00528">
    <property type="entry name" value="BPD_transp_1"/>
    <property type="match status" value="2"/>
</dbReference>
<keyword evidence="4 7" id="KW-0812">Transmembrane</keyword>
<reference evidence="9 10" key="1">
    <citation type="journal article" date="2017" name="Antonie Van Leeuwenhoek">
        <title>Rhizobium rhizosphaerae sp. nov., a novel species isolated from rice rhizosphere.</title>
        <authorList>
            <person name="Zhao J.J."/>
            <person name="Zhang J."/>
            <person name="Zhang R.J."/>
            <person name="Zhang C.W."/>
            <person name="Yin H.Q."/>
            <person name="Zhang X.X."/>
        </authorList>
    </citation>
    <scope>NUCLEOTIDE SEQUENCE [LARGE SCALE GENOMIC DNA]</scope>
    <source>
        <strain evidence="9 10">BSs20135</strain>
    </source>
</reference>
<keyword evidence="10" id="KW-1185">Reference proteome</keyword>
<dbReference type="PROSITE" id="PS50928">
    <property type="entry name" value="ABC_TM1"/>
    <property type="match status" value="2"/>
</dbReference>
<name>K6YTT0_9ALTE</name>
<dbReference type="GO" id="GO:0055085">
    <property type="term" value="P:transmembrane transport"/>
    <property type="evidence" value="ECO:0007669"/>
    <property type="project" value="InterPro"/>
</dbReference>
<dbReference type="Gene3D" id="1.10.3720.10">
    <property type="entry name" value="MetI-like"/>
    <property type="match status" value="2"/>
</dbReference>
<dbReference type="PANTHER" id="PTHR30183:SF2">
    <property type="entry name" value="IRON UTILIZATION PROTEIN"/>
    <property type="match status" value="1"/>
</dbReference>
<feature type="transmembrane region" description="Helical" evidence="7">
    <location>
        <begin position="144"/>
        <end position="163"/>
    </location>
</feature>
<evidence type="ECO:0000259" key="8">
    <source>
        <dbReference type="PROSITE" id="PS50928"/>
    </source>
</evidence>
<evidence type="ECO:0000256" key="7">
    <source>
        <dbReference type="RuleBase" id="RU363032"/>
    </source>
</evidence>
<evidence type="ECO:0000256" key="2">
    <source>
        <dbReference type="ARBA" id="ARBA00022448"/>
    </source>
</evidence>
<dbReference type="PROSITE" id="PS51257">
    <property type="entry name" value="PROKAR_LIPOPROTEIN"/>
    <property type="match status" value="1"/>
</dbReference>
<feature type="transmembrane region" description="Helical" evidence="7">
    <location>
        <begin position="337"/>
        <end position="356"/>
    </location>
</feature>
<dbReference type="CDD" id="cd06261">
    <property type="entry name" value="TM_PBP2"/>
    <property type="match status" value="2"/>
</dbReference>
<keyword evidence="2 7" id="KW-0813">Transport</keyword>
<dbReference type="EMBL" id="BAEO01000047">
    <property type="protein sequence ID" value="GAC20123.1"/>
    <property type="molecule type" value="Genomic_DNA"/>
</dbReference>
<feature type="transmembrane region" description="Helical" evidence="7">
    <location>
        <begin position="12"/>
        <end position="38"/>
    </location>
</feature>
<comment type="similarity">
    <text evidence="7">Belongs to the binding-protein-dependent transport system permease family.</text>
</comment>
<accession>K6YTT0</accession>
<feature type="transmembrane region" description="Helical" evidence="7">
    <location>
        <begin position="368"/>
        <end position="394"/>
    </location>
</feature>
<dbReference type="AlphaFoldDB" id="K6YTT0"/>
<dbReference type="InterPro" id="IPR035906">
    <property type="entry name" value="MetI-like_sf"/>
</dbReference>
<dbReference type="Proteomes" id="UP000006327">
    <property type="component" value="Unassembled WGS sequence"/>
</dbReference>
<organism evidence="9 10">
    <name type="scientific">Paraglaciecola arctica BSs20135</name>
    <dbReference type="NCBI Taxonomy" id="493475"/>
    <lineage>
        <taxon>Bacteria</taxon>
        <taxon>Pseudomonadati</taxon>
        <taxon>Pseudomonadota</taxon>
        <taxon>Gammaproteobacteria</taxon>
        <taxon>Alteromonadales</taxon>
        <taxon>Alteromonadaceae</taxon>
        <taxon>Paraglaciecola</taxon>
    </lineage>
</organism>
<dbReference type="eggNOG" id="COG1178">
    <property type="taxonomic scope" value="Bacteria"/>
</dbReference>
<feature type="transmembrane region" description="Helical" evidence="7">
    <location>
        <begin position="94"/>
        <end position="112"/>
    </location>
</feature>
<keyword evidence="3" id="KW-1003">Cell membrane</keyword>
<evidence type="ECO:0000313" key="9">
    <source>
        <dbReference type="EMBL" id="GAC20123.1"/>
    </source>
</evidence>
<proteinExistence type="inferred from homology"/>
<dbReference type="GO" id="GO:0005886">
    <property type="term" value="C:plasma membrane"/>
    <property type="evidence" value="ECO:0007669"/>
    <property type="project" value="UniProtKB-SubCell"/>
</dbReference>
<evidence type="ECO:0000256" key="3">
    <source>
        <dbReference type="ARBA" id="ARBA00022475"/>
    </source>
</evidence>
<feature type="transmembrane region" description="Helical" evidence="7">
    <location>
        <begin position="234"/>
        <end position="261"/>
    </location>
</feature>
<feature type="domain" description="ABC transmembrane type-1" evidence="8">
    <location>
        <begin position="56"/>
        <end position="265"/>
    </location>
</feature>
<comment type="caution">
    <text evidence="9">The sequence shown here is derived from an EMBL/GenBank/DDBJ whole genome shotgun (WGS) entry which is preliminary data.</text>
</comment>
<dbReference type="RefSeq" id="WP_007621715.1">
    <property type="nucleotide sequence ID" value="NZ_BAEO01000047.1"/>
</dbReference>
<dbReference type="PANTHER" id="PTHR30183">
    <property type="entry name" value="MOLYBDENUM TRANSPORT SYSTEM PERMEASE PROTEIN MODB"/>
    <property type="match status" value="1"/>
</dbReference>
<evidence type="ECO:0000256" key="4">
    <source>
        <dbReference type="ARBA" id="ARBA00022692"/>
    </source>
</evidence>
<dbReference type="SUPFAM" id="SSF161098">
    <property type="entry name" value="MetI-like"/>
    <property type="match status" value="2"/>
</dbReference>
<keyword evidence="5 7" id="KW-1133">Transmembrane helix</keyword>
<dbReference type="InterPro" id="IPR000515">
    <property type="entry name" value="MetI-like"/>
</dbReference>
<evidence type="ECO:0000313" key="10">
    <source>
        <dbReference type="Proteomes" id="UP000006327"/>
    </source>
</evidence>